<accession>A0A7G9GQM3</accession>
<feature type="domain" description="N-terminal" evidence="2">
    <location>
        <begin position="10"/>
        <end position="120"/>
    </location>
</feature>
<dbReference type="EMBL" id="CP060636">
    <property type="protein sequence ID" value="QNM13105.1"/>
    <property type="molecule type" value="Genomic_DNA"/>
</dbReference>
<evidence type="ECO:0000313" key="4">
    <source>
        <dbReference type="EMBL" id="QNM13105.1"/>
    </source>
</evidence>
<organism evidence="4 5">
    <name type="scientific">[Eubacterium] hominis</name>
    <dbReference type="NCBI Taxonomy" id="2764325"/>
    <lineage>
        <taxon>Bacteria</taxon>
        <taxon>Bacillati</taxon>
        <taxon>Bacillota</taxon>
        <taxon>Erysipelotrichia</taxon>
        <taxon>Erysipelotrichales</taxon>
        <taxon>Erysipelotrichaceae</taxon>
        <taxon>Amedibacillus</taxon>
    </lineage>
</organism>
<evidence type="ECO:0000259" key="3">
    <source>
        <dbReference type="Pfam" id="PF18818"/>
    </source>
</evidence>
<dbReference type="Pfam" id="PF18818">
    <property type="entry name" value="MPTase-PolyVal"/>
    <property type="match status" value="1"/>
</dbReference>
<evidence type="ECO:0000259" key="2">
    <source>
        <dbReference type="Pfam" id="PF08401"/>
    </source>
</evidence>
<proteinExistence type="predicted"/>
<dbReference type="KEGG" id="ehn:H9Q80_03910"/>
<dbReference type="InterPro" id="IPR013610">
    <property type="entry name" value="ArdC_N"/>
</dbReference>
<sequence>MPEKKKLSKTREMLVNEYVKSLEQDQLPWIKEWGSKPPHNAITKTPYRLYNKVLLWYIQERNHYEDSRWCTIRQAESREWFVKKGEKSIPLEFYYYYNKRTHKSMTIEEFYKFITDIRKNGSLDEEQLQELLKEYVLTSSSFNVFNVQAQMEHRHYLKDGTEYVKATDYYQLLKEIKADKKASYEEKNQRYTELKERYELVTEEIPIEKIPTIEYKSNEVVDSIIKNMGVDYEEKGDRAYYSPSEDKITLPPMTTFHSEYGYYATKLHESCHATGHSSRLNRDIENRFGSQKYAIEELRAEIGSSFLMAELGLEADETHVNNHKAYIQSWISELKNDPKVLFDAIKDADEIVDYIKDIEDFEKYISLSEIEQETLDTIEEDMDELEMEM</sequence>
<evidence type="ECO:0000313" key="5">
    <source>
        <dbReference type="Proteomes" id="UP000515856"/>
    </source>
</evidence>
<reference evidence="4 5" key="1">
    <citation type="submission" date="2020-08" db="EMBL/GenBank/DDBJ databases">
        <authorList>
            <person name="Liu C."/>
            <person name="Sun Q."/>
        </authorList>
    </citation>
    <scope>NUCLEOTIDE SEQUENCE [LARGE SCALE GENOMIC DNA]</scope>
    <source>
        <strain evidence="4 5">NSJ-61</strain>
    </source>
</reference>
<name>A0A7G9GQM3_9FIRM</name>
<feature type="coiled-coil region" evidence="1">
    <location>
        <begin position="177"/>
        <end position="204"/>
    </location>
</feature>
<dbReference type="RefSeq" id="WP_002610962.1">
    <property type="nucleotide sequence ID" value="NZ_CP060636.1"/>
</dbReference>
<protein>
    <submittedName>
        <fullName evidence="4">DUF1738 domain-containing protein</fullName>
    </submittedName>
</protein>
<dbReference type="Pfam" id="PF08401">
    <property type="entry name" value="ArdcN"/>
    <property type="match status" value="1"/>
</dbReference>
<gene>
    <name evidence="4" type="ORF">H9Q80_03910</name>
</gene>
<evidence type="ECO:0000256" key="1">
    <source>
        <dbReference type="SAM" id="Coils"/>
    </source>
</evidence>
<dbReference type="GO" id="GO:0003697">
    <property type="term" value="F:single-stranded DNA binding"/>
    <property type="evidence" value="ECO:0007669"/>
    <property type="project" value="InterPro"/>
</dbReference>
<keyword evidence="1" id="KW-0175">Coiled coil</keyword>
<dbReference type="InterPro" id="IPR041459">
    <property type="entry name" value="MPTase-PolyVal"/>
</dbReference>
<keyword evidence="5" id="KW-1185">Reference proteome</keyword>
<feature type="domain" description="Polyvalent protein metallopeptidase" evidence="3">
    <location>
        <begin position="221"/>
        <end position="345"/>
    </location>
</feature>
<dbReference type="Proteomes" id="UP000515856">
    <property type="component" value="Chromosome"/>
</dbReference>
<dbReference type="AlphaFoldDB" id="A0A7G9GQM3"/>